<dbReference type="RefSeq" id="WP_068900257.1">
    <property type="nucleotide sequence ID" value="NZ_JBHUIF010000015.1"/>
</dbReference>
<sequence length="124" mass="14360">MEPKDVVISFWQAMESNDFSRAADFLAESYVCEWPLTAEKIVGRENFIAINSAYPTNALWSFTVHKVISEGENVVTEVTVTNGERTDRAITFHTVNQNKICKQVEYWPEPYPAAQWRRQWVESL</sequence>
<dbReference type="Proteomes" id="UP000094936">
    <property type="component" value="Unassembled WGS sequence"/>
</dbReference>
<dbReference type="SUPFAM" id="SSF54427">
    <property type="entry name" value="NTF2-like"/>
    <property type="match status" value="1"/>
</dbReference>
<dbReference type="Pfam" id="PF12680">
    <property type="entry name" value="SnoaL_2"/>
    <property type="match status" value="1"/>
</dbReference>
<proteinExistence type="predicted"/>
<gene>
    <name evidence="2" type="ORF">A8L45_06070</name>
</gene>
<organism evidence="2 3">
    <name type="scientific">Veronia pacifica</name>
    <dbReference type="NCBI Taxonomy" id="1080227"/>
    <lineage>
        <taxon>Bacteria</taxon>
        <taxon>Pseudomonadati</taxon>
        <taxon>Pseudomonadota</taxon>
        <taxon>Gammaproteobacteria</taxon>
        <taxon>Vibrionales</taxon>
        <taxon>Vibrionaceae</taxon>
        <taxon>Veronia</taxon>
    </lineage>
</organism>
<feature type="domain" description="SnoaL-like" evidence="1">
    <location>
        <begin position="9"/>
        <end position="100"/>
    </location>
</feature>
<protein>
    <submittedName>
        <fullName evidence="2">Polyketide cyclase</fullName>
    </submittedName>
</protein>
<dbReference type="AlphaFoldDB" id="A0A1C3EMQ7"/>
<keyword evidence="3" id="KW-1185">Reference proteome</keyword>
<dbReference type="STRING" id="1080227.A8L45_06070"/>
<accession>A0A1C3EMQ7</accession>
<dbReference type="InterPro" id="IPR037401">
    <property type="entry name" value="SnoaL-like"/>
</dbReference>
<reference evidence="2 3" key="1">
    <citation type="submission" date="2016-05" db="EMBL/GenBank/DDBJ databases">
        <title>Genomic Taxonomy of the Vibrionaceae.</title>
        <authorList>
            <person name="Gomez-Gil B."/>
            <person name="Enciso-Ibarra J."/>
        </authorList>
    </citation>
    <scope>NUCLEOTIDE SEQUENCE [LARGE SCALE GENOMIC DNA]</scope>
    <source>
        <strain evidence="2 3">CAIM 1920</strain>
    </source>
</reference>
<evidence type="ECO:0000313" key="3">
    <source>
        <dbReference type="Proteomes" id="UP000094936"/>
    </source>
</evidence>
<name>A0A1C3EMQ7_9GAMM</name>
<dbReference type="Gene3D" id="3.10.450.50">
    <property type="match status" value="1"/>
</dbReference>
<dbReference type="InterPro" id="IPR032710">
    <property type="entry name" value="NTF2-like_dom_sf"/>
</dbReference>
<dbReference type="OrthoDB" id="117872at2"/>
<evidence type="ECO:0000313" key="2">
    <source>
        <dbReference type="EMBL" id="ODA34533.1"/>
    </source>
</evidence>
<comment type="caution">
    <text evidence="2">The sequence shown here is derived from an EMBL/GenBank/DDBJ whole genome shotgun (WGS) entry which is preliminary data.</text>
</comment>
<dbReference type="EMBL" id="LYBM01000007">
    <property type="protein sequence ID" value="ODA34533.1"/>
    <property type="molecule type" value="Genomic_DNA"/>
</dbReference>
<evidence type="ECO:0000259" key="1">
    <source>
        <dbReference type="Pfam" id="PF12680"/>
    </source>
</evidence>